<dbReference type="AlphaFoldDB" id="A0A1Y0I887"/>
<evidence type="ECO:0000256" key="1">
    <source>
        <dbReference type="SAM" id="SignalP"/>
    </source>
</evidence>
<organism evidence="3 4">
    <name type="scientific">Oleiphilus messinensis</name>
    <dbReference type="NCBI Taxonomy" id="141451"/>
    <lineage>
        <taxon>Bacteria</taxon>
        <taxon>Pseudomonadati</taxon>
        <taxon>Pseudomonadota</taxon>
        <taxon>Gammaproteobacteria</taxon>
        <taxon>Oceanospirillales</taxon>
        <taxon>Oleiphilaceae</taxon>
        <taxon>Oleiphilus</taxon>
    </lineage>
</organism>
<keyword evidence="1" id="KW-0732">Signal</keyword>
<dbReference type="KEGG" id="ome:OLMES_2658"/>
<protein>
    <recommendedName>
        <fullName evidence="2">DUF2059 domain-containing protein</fullName>
    </recommendedName>
</protein>
<name>A0A1Y0I887_9GAMM</name>
<evidence type="ECO:0000313" key="3">
    <source>
        <dbReference type="EMBL" id="ARU56708.1"/>
    </source>
</evidence>
<sequence>MKKLVVVVIGVFLSFSAYSQDSKRESVEELLRVTNMESMIDGMYGQMNQVFQGMGAQLGVKPDEQPIFDAYMKKVFSAMTETMNWEKLKEPMIDIYLKHYTEKEVQDMLTFYHSETGRSMVEKMPVVMADSMKISQGMMTSFLPKVQSMAHELRTELENHRNKK</sequence>
<keyword evidence="4" id="KW-1185">Reference proteome</keyword>
<dbReference type="OrthoDB" id="191313at2"/>
<dbReference type="InterPro" id="IPR018637">
    <property type="entry name" value="DUF2059"/>
</dbReference>
<dbReference type="Proteomes" id="UP000196027">
    <property type="component" value="Chromosome"/>
</dbReference>
<dbReference type="EMBL" id="CP021425">
    <property type="protein sequence ID" value="ARU56708.1"/>
    <property type="molecule type" value="Genomic_DNA"/>
</dbReference>
<reference evidence="3 4" key="1">
    <citation type="submission" date="2017-05" db="EMBL/GenBank/DDBJ databases">
        <title>Genomic insights into alkan degradation activity of Oleiphilus messinensis.</title>
        <authorList>
            <person name="Kozyavkin S.A."/>
            <person name="Slesarev A.I."/>
            <person name="Golyshin P.N."/>
            <person name="Korzhenkov A."/>
            <person name="Golyshina O.N."/>
            <person name="Toshchakov S.V."/>
        </authorList>
    </citation>
    <scope>NUCLEOTIDE SEQUENCE [LARGE SCALE GENOMIC DNA]</scope>
    <source>
        <strain evidence="3 4">ME102</strain>
    </source>
</reference>
<gene>
    <name evidence="3" type="ORF">OLMES_2658</name>
</gene>
<evidence type="ECO:0000259" key="2">
    <source>
        <dbReference type="Pfam" id="PF09832"/>
    </source>
</evidence>
<evidence type="ECO:0000313" key="4">
    <source>
        <dbReference type="Proteomes" id="UP000196027"/>
    </source>
</evidence>
<dbReference type="RefSeq" id="WP_087461672.1">
    <property type="nucleotide sequence ID" value="NZ_CP021425.1"/>
</dbReference>
<accession>A0A1Y0I887</accession>
<feature type="domain" description="DUF2059" evidence="2">
    <location>
        <begin position="86"/>
        <end position="144"/>
    </location>
</feature>
<feature type="chain" id="PRO_5012485634" description="DUF2059 domain-containing protein" evidence="1">
    <location>
        <begin position="20"/>
        <end position="164"/>
    </location>
</feature>
<proteinExistence type="predicted"/>
<feature type="signal peptide" evidence="1">
    <location>
        <begin position="1"/>
        <end position="19"/>
    </location>
</feature>
<dbReference type="Pfam" id="PF09832">
    <property type="entry name" value="DUF2059"/>
    <property type="match status" value="1"/>
</dbReference>